<organism evidence="2 3">
    <name type="scientific">Halopenitus persicus</name>
    <dbReference type="NCBI Taxonomy" id="1048396"/>
    <lineage>
        <taxon>Archaea</taxon>
        <taxon>Methanobacteriati</taxon>
        <taxon>Methanobacteriota</taxon>
        <taxon>Stenosarchaea group</taxon>
        <taxon>Halobacteria</taxon>
        <taxon>Halobacteriales</taxon>
        <taxon>Haloferacaceae</taxon>
        <taxon>Halopenitus</taxon>
    </lineage>
</organism>
<sequence length="496" mass="50131">MGLRCLLGHDFGEPELEREREEEGEQVVVTVREVKRCDRCGESQVVSENTEVTSLDRLTEEANRADRDGTPADAGSADGRIEDDAGSAPGDERGIEAEATTEDAEIIESTTTEQSATTGPDATTGNADVAADNTADPATADATDRATADAADPAGGASADDHGITIEGDVPADGDVDPDAVEEAPPVHETTGTLSPDDDADATAADAPDTDDGAELIDADEDGDGAVGDPGVTAEKTGSSASPSTEPSAVADAEPATSSATDDPDGDHPTDDGVILDDDSGGADDVPDREHGEWPAEERTRASAADSNHDGANAAHGGSDAADASGATDVADEARSEGAGDVGTEDGGGAEADLRTGHSPWPDQRGEDEGFSADADPDAGESVESAVSFEGGLTPEADGPTDYEEAADVLDRPEGADSAVVSGTAGDRGGSSVEDPGITAAREADVAAEPEESTTEYFCPECDLVQPAGRSSMRAGDICPECKRGYIAERPASESA</sequence>
<feature type="compositionally biased region" description="Acidic residues" evidence="1">
    <location>
        <begin position="208"/>
        <end position="224"/>
    </location>
</feature>
<feature type="compositionally biased region" description="Acidic residues" evidence="1">
    <location>
        <begin position="399"/>
        <end position="408"/>
    </location>
</feature>
<dbReference type="AlphaFoldDB" id="A0A1H3GD52"/>
<dbReference type="OrthoDB" id="205650at2157"/>
<accession>A0A1H3GD52</accession>
<dbReference type="EMBL" id="FNPC01000002">
    <property type="protein sequence ID" value="SDY01272.1"/>
    <property type="molecule type" value="Genomic_DNA"/>
</dbReference>
<feature type="region of interest" description="Disordered" evidence="1">
    <location>
        <begin position="43"/>
        <end position="438"/>
    </location>
</feature>
<feature type="compositionally biased region" description="Low complexity" evidence="1">
    <location>
        <begin position="121"/>
        <end position="141"/>
    </location>
</feature>
<feature type="compositionally biased region" description="Low complexity" evidence="1">
    <location>
        <begin position="310"/>
        <end position="327"/>
    </location>
</feature>
<reference evidence="3" key="1">
    <citation type="submission" date="2016-10" db="EMBL/GenBank/DDBJ databases">
        <authorList>
            <person name="Varghese N."/>
            <person name="Submissions S."/>
        </authorList>
    </citation>
    <scope>NUCLEOTIDE SEQUENCE [LARGE SCALE GENOMIC DNA]</scope>
    <source>
        <strain evidence="3">DC30,IBRC 10041,KCTC 4046</strain>
    </source>
</reference>
<feature type="compositionally biased region" description="Acidic residues" evidence="1">
    <location>
        <begin position="274"/>
        <end position="285"/>
    </location>
</feature>
<dbReference type="RefSeq" id="WP_143114385.1">
    <property type="nucleotide sequence ID" value="NZ_FNPC01000002.1"/>
</dbReference>
<name>A0A1H3GD52_9EURY</name>
<dbReference type="Pfam" id="PF23373">
    <property type="entry name" value="DUF7093"/>
    <property type="match status" value="2"/>
</dbReference>
<feature type="compositionally biased region" description="Acidic residues" evidence="1">
    <location>
        <begin position="369"/>
        <end position="381"/>
    </location>
</feature>
<feature type="compositionally biased region" description="Low complexity" evidence="1">
    <location>
        <begin position="148"/>
        <end position="158"/>
    </location>
</feature>
<dbReference type="Proteomes" id="UP000199079">
    <property type="component" value="Unassembled WGS sequence"/>
</dbReference>
<feature type="region of interest" description="Disordered" evidence="1">
    <location>
        <begin position="1"/>
        <end position="23"/>
    </location>
</feature>
<evidence type="ECO:0000313" key="2">
    <source>
        <dbReference type="EMBL" id="SDY01272.1"/>
    </source>
</evidence>
<proteinExistence type="predicted"/>
<evidence type="ECO:0000313" key="3">
    <source>
        <dbReference type="Proteomes" id="UP000199079"/>
    </source>
</evidence>
<keyword evidence="3" id="KW-1185">Reference proteome</keyword>
<feature type="compositionally biased region" description="Acidic residues" evidence="1">
    <location>
        <begin position="170"/>
        <end position="182"/>
    </location>
</feature>
<evidence type="ECO:0000256" key="1">
    <source>
        <dbReference type="SAM" id="MobiDB-lite"/>
    </source>
</evidence>
<feature type="compositionally biased region" description="Basic and acidic residues" evidence="1">
    <location>
        <begin position="286"/>
        <end position="301"/>
    </location>
</feature>
<gene>
    <name evidence="2" type="ORF">SAMN05216564_102427</name>
</gene>
<feature type="compositionally biased region" description="Polar residues" evidence="1">
    <location>
        <begin position="44"/>
        <end position="53"/>
    </location>
</feature>
<dbReference type="InterPro" id="IPR055519">
    <property type="entry name" value="DUF7093"/>
</dbReference>
<protein>
    <submittedName>
        <fullName evidence="2">Uncharacterized protein</fullName>
    </submittedName>
</protein>
<feature type="compositionally biased region" description="Basic and acidic residues" evidence="1">
    <location>
        <begin position="10"/>
        <end position="21"/>
    </location>
</feature>
<feature type="compositionally biased region" description="Basic and acidic residues" evidence="1">
    <location>
        <begin position="57"/>
        <end position="70"/>
    </location>
</feature>
<feature type="compositionally biased region" description="Polar residues" evidence="1">
    <location>
        <begin position="236"/>
        <end position="247"/>
    </location>
</feature>